<dbReference type="GO" id="GO:0006508">
    <property type="term" value="P:proteolysis"/>
    <property type="evidence" value="ECO:0007669"/>
    <property type="project" value="UniProtKB-KW"/>
</dbReference>
<dbReference type="Pfam" id="PF05922">
    <property type="entry name" value="Inhibitor_I9"/>
    <property type="match status" value="1"/>
</dbReference>
<dbReference type="SUPFAM" id="SSF52743">
    <property type="entry name" value="Subtilisin-like"/>
    <property type="match status" value="1"/>
</dbReference>
<feature type="active site" description="Charge relay system" evidence="5 6">
    <location>
        <position position="179"/>
    </location>
</feature>
<evidence type="ECO:0000256" key="7">
    <source>
        <dbReference type="RuleBase" id="RU003355"/>
    </source>
</evidence>
<dbReference type="InterPro" id="IPR037045">
    <property type="entry name" value="S8pro/Inhibitor_I9_sf"/>
</dbReference>
<dbReference type="PROSITE" id="PS00136">
    <property type="entry name" value="SUBTILASE_ASP"/>
    <property type="match status" value="1"/>
</dbReference>
<dbReference type="FunFam" id="3.40.50.200:FF:000014">
    <property type="entry name" value="Proteinase K"/>
    <property type="match status" value="1"/>
</dbReference>
<comment type="caution">
    <text evidence="11">The sequence shown here is derived from an EMBL/GenBank/DDBJ whole genome shotgun (WGS) entry which is preliminary data.</text>
</comment>
<feature type="active site" description="Charge relay system" evidence="5 6">
    <location>
        <position position="217"/>
    </location>
</feature>
<protein>
    <submittedName>
        <fullName evidence="11">S8 family peptidase</fullName>
    </submittedName>
</protein>
<dbReference type="InterPro" id="IPR000209">
    <property type="entry name" value="Peptidase_S8/S53_dom"/>
</dbReference>
<dbReference type="PRINTS" id="PR00723">
    <property type="entry name" value="SUBTILISIN"/>
</dbReference>
<keyword evidence="4 6" id="KW-0720">Serine protease</keyword>
<keyword evidence="3 6" id="KW-0378">Hydrolase</keyword>
<feature type="signal peptide" evidence="8">
    <location>
        <begin position="1"/>
        <end position="29"/>
    </location>
</feature>
<dbReference type="InterPro" id="IPR015500">
    <property type="entry name" value="Peptidase_S8_subtilisin-rel"/>
</dbReference>
<dbReference type="OrthoDB" id="9790784at2"/>
<proteinExistence type="inferred from homology"/>
<dbReference type="InterPro" id="IPR022398">
    <property type="entry name" value="Peptidase_S8_His-AS"/>
</dbReference>
<comment type="similarity">
    <text evidence="1 6 7">Belongs to the peptidase S8 family.</text>
</comment>
<dbReference type="GO" id="GO:0005615">
    <property type="term" value="C:extracellular space"/>
    <property type="evidence" value="ECO:0007669"/>
    <property type="project" value="TreeGrafter"/>
</dbReference>
<dbReference type="EMBL" id="QZEI01000025">
    <property type="protein sequence ID" value="RLV59870.1"/>
    <property type="molecule type" value="Genomic_DNA"/>
</dbReference>
<dbReference type="InterPro" id="IPR010259">
    <property type="entry name" value="S8pro/Inhibitor_I9"/>
</dbReference>
<dbReference type="InterPro" id="IPR050131">
    <property type="entry name" value="Peptidase_S8_subtilisin-like"/>
</dbReference>
<name>A0A3L8PX28_9GAMM</name>
<feature type="domain" description="Peptidase S8/S53" evidence="9">
    <location>
        <begin position="170"/>
        <end position="415"/>
    </location>
</feature>
<evidence type="ECO:0000256" key="4">
    <source>
        <dbReference type="ARBA" id="ARBA00022825"/>
    </source>
</evidence>
<feature type="active site" description="Charge relay system" evidence="5 6">
    <location>
        <position position="378"/>
    </location>
</feature>
<dbReference type="SUPFAM" id="SSF54897">
    <property type="entry name" value="Protease propeptides/inhibitors"/>
    <property type="match status" value="1"/>
</dbReference>
<dbReference type="PROSITE" id="PS00137">
    <property type="entry name" value="SUBTILASE_HIS"/>
    <property type="match status" value="1"/>
</dbReference>
<sequence>MVTGAVSMHYKAFSKIFLAIGLAPFFAHAINTTQDITQKSTNGHYIVVLKSPAHSIGMTTEELENMNTQLVDSQAMLAVNQIGVKVGSKFHRILDGFVVEANKQQVAALAKQPNVAYVEPDYQVSISPIENLSPFSSKKVQTKHVDWGLARIDQHKLSDADGTYTYLYDGSGITAYVVDTGVNYTHQEFGGRASVYIKKGNEYEKNPAKEVGDCNGHGTHVSGTIGGETTGVAKNVNIVGVRVLSCSGRGSDSDVIAGLEEVGQLVQQSGQPSVVNMSLGGPQISKSLEQALDKLVDSGIPVVVAAGNKVSASDVLDSCKDSPAHDSNAITVSATDEKDKRANYSYYGKCTNIFAPGSNIISAWNGSDHAYAKASGTSMASPHVAGVAALYLQENPKLSPTQLKNELMTRSTEGVINMNLGWFPGRKNKARAKETPNNLVYSLPN</sequence>
<evidence type="ECO:0000256" key="1">
    <source>
        <dbReference type="ARBA" id="ARBA00011073"/>
    </source>
</evidence>
<dbReference type="CDD" id="cd04077">
    <property type="entry name" value="Peptidases_S8_PCSK9_ProteinaseK_like"/>
    <property type="match status" value="1"/>
</dbReference>
<evidence type="ECO:0000259" key="10">
    <source>
        <dbReference type="Pfam" id="PF05922"/>
    </source>
</evidence>
<dbReference type="PANTHER" id="PTHR43806:SF11">
    <property type="entry name" value="CEREVISIN-RELATED"/>
    <property type="match status" value="1"/>
</dbReference>
<keyword evidence="2 6" id="KW-0645">Protease</keyword>
<gene>
    <name evidence="11" type="ORF">D5018_09885</name>
</gene>
<dbReference type="PANTHER" id="PTHR43806">
    <property type="entry name" value="PEPTIDASE S8"/>
    <property type="match status" value="1"/>
</dbReference>
<evidence type="ECO:0000256" key="6">
    <source>
        <dbReference type="PROSITE-ProRule" id="PRU01240"/>
    </source>
</evidence>
<dbReference type="Gene3D" id="3.30.70.80">
    <property type="entry name" value="Peptidase S8 propeptide/proteinase inhibitor I9"/>
    <property type="match status" value="1"/>
</dbReference>
<evidence type="ECO:0000259" key="9">
    <source>
        <dbReference type="Pfam" id="PF00082"/>
    </source>
</evidence>
<feature type="domain" description="Inhibitor I9" evidence="10">
    <location>
        <begin position="45"/>
        <end position="126"/>
    </location>
</feature>
<evidence type="ECO:0000256" key="3">
    <source>
        <dbReference type="ARBA" id="ARBA00022801"/>
    </source>
</evidence>
<dbReference type="Proteomes" id="UP000281474">
    <property type="component" value="Unassembled WGS sequence"/>
</dbReference>
<dbReference type="InterPro" id="IPR036852">
    <property type="entry name" value="Peptidase_S8/S53_dom_sf"/>
</dbReference>
<organism evidence="11 12">
    <name type="scientific">Parashewanella curva</name>
    <dbReference type="NCBI Taxonomy" id="2338552"/>
    <lineage>
        <taxon>Bacteria</taxon>
        <taxon>Pseudomonadati</taxon>
        <taxon>Pseudomonadota</taxon>
        <taxon>Gammaproteobacteria</taxon>
        <taxon>Alteromonadales</taxon>
        <taxon>Shewanellaceae</taxon>
        <taxon>Parashewanella</taxon>
    </lineage>
</organism>
<evidence type="ECO:0000256" key="2">
    <source>
        <dbReference type="ARBA" id="ARBA00022670"/>
    </source>
</evidence>
<keyword evidence="8" id="KW-0732">Signal</keyword>
<dbReference type="GO" id="GO:0004252">
    <property type="term" value="F:serine-type endopeptidase activity"/>
    <property type="evidence" value="ECO:0007669"/>
    <property type="project" value="UniProtKB-UniRule"/>
</dbReference>
<accession>A0A3L8PX28</accession>
<dbReference type="InterPro" id="IPR023828">
    <property type="entry name" value="Peptidase_S8_Ser-AS"/>
</dbReference>
<evidence type="ECO:0000313" key="11">
    <source>
        <dbReference type="EMBL" id="RLV59870.1"/>
    </source>
</evidence>
<evidence type="ECO:0000256" key="8">
    <source>
        <dbReference type="SAM" id="SignalP"/>
    </source>
</evidence>
<dbReference type="PROSITE" id="PS00138">
    <property type="entry name" value="SUBTILASE_SER"/>
    <property type="match status" value="1"/>
</dbReference>
<dbReference type="AlphaFoldDB" id="A0A3L8PX28"/>
<reference evidence="11 12" key="1">
    <citation type="submission" date="2018-09" db="EMBL/GenBank/DDBJ databases">
        <title>Phylogeny of the Shewanellaceae, and recommendation for two new genera, Pseudoshewanella and Parashewanella.</title>
        <authorList>
            <person name="Wang G."/>
        </authorList>
    </citation>
    <scope>NUCLEOTIDE SEQUENCE [LARGE SCALE GENOMIC DNA]</scope>
    <source>
        <strain evidence="11 12">C51</strain>
    </source>
</reference>
<dbReference type="InterPro" id="IPR034193">
    <property type="entry name" value="PCSK9_ProteinaseK-like"/>
</dbReference>
<evidence type="ECO:0000313" key="12">
    <source>
        <dbReference type="Proteomes" id="UP000281474"/>
    </source>
</evidence>
<feature type="chain" id="PRO_5018248049" evidence="8">
    <location>
        <begin position="30"/>
        <end position="445"/>
    </location>
</feature>
<dbReference type="PROSITE" id="PS51892">
    <property type="entry name" value="SUBTILASE"/>
    <property type="match status" value="1"/>
</dbReference>
<dbReference type="Pfam" id="PF00082">
    <property type="entry name" value="Peptidase_S8"/>
    <property type="match status" value="1"/>
</dbReference>
<keyword evidence="12" id="KW-1185">Reference proteome</keyword>
<evidence type="ECO:0000256" key="5">
    <source>
        <dbReference type="PIRSR" id="PIRSR615500-1"/>
    </source>
</evidence>
<dbReference type="Gene3D" id="3.40.50.200">
    <property type="entry name" value="Peptidase S8/S53 domain"/>
    <property type="match status" value="1"/>
</dbReference>
<dbReference type="InterPro" id="IPR023827">
    <property type="entry name" value="Peptidase_S8_Asp-AS"/>
</dbReference>